<dbReference type="EMBL" id="VSRR010000367">
    <property type="protein sequence ID" value="MPC14628.1"/>
    <property type="molecule type" value="Genomic_DNA"/>
</dbReference>
<evidence type="ECO:0000313" key="1">
    <source>
        <dbReference type="EMBL" id="MPC14628.1"/>
    </source>
</evidence>
<evidence type="ECO:0000313" key="2">
    <source>
        <dbReference type="Proteomes" id="UP000324222"/>
    </source>
</evidence>
<proteinExistence type="predicted"/>
<dbReference type="Proteomes" id="UP000324222">
    <property type="component" value="Unassembled WGS sequence"/>
</dbReference>
<organism evidence="1 2">
    <name type="scientific">Portunus trituberculatus</name>
    <name type="common">Swimming crab</name>
    <name type="synonym">Neptunus trituberculatus</name>
    <dbReference type="NCBI Taxonomy" id="210409"/>
    <lineage>
        <taxon>Eukaryota</taxon>
        <taxon>Metazoa</taxon>
        <taxon>Ecdysozoa</taxon>
        <taxon>Arthropoda</taxon>
        <taxon>Crustacea</taxon>
        <taxon>Multicrustacea</taxon>
        <taxon>Malacostraca</taxon>
        <taxon>Eumalacostraca</taxon>
        <taxon>Eucarida</taxon>
        <taxon>Decapoda</taxon>
        <taxon>Pleocyemata</taxon>
        <taxon>Brachyura</taxon>
        <taxon>Eubrachyura</taxon>
        <taxon>Portunoidea</taxon>
        <taxon>Portunidae</taxon>
        <taxon>Portuninae</taxon>
        <taxon>Portunus</taxon>
    </lineage>
</organism>
<sequence>MQSFLVAKSRSCSSERPTWTWPCSTAMVAGTAPWTEREGGYVPCTVVGCEVSSHRQCLAGRLET</sequence>
<protein>
    <submittedName>
        <fullName evidence="1">Uncharacterized protein</fullName>
    </submittedName>
</protein>
<name>A0A5B7CZD1_PORTR</name>
<reference evidence="1 2" key="1">
    <citation type="submission" date="2019-05" db="EMBL/GenBank/DDBJ databases">
        <title>Another draft genome of Portunus trituberculatus and its Hox gene families provides insights of decapod evolution.</title>
        <authorList>
            <person name="Jeong J.-H."/>
            <person name="Song I."/>
            <person name="Kim S."/>
            <person name="Choi T."/>
            <person name="Kim D."/>
            <person name="Ryu S."/>
            <person name="Kim W."/>
        </authorList>
    </citation>
    <scope>NUCLEOTIDE SEQUENCE [LARGE SCALE GENOMIC DNA]</scope>
    <source>
        <tissue evidence="1">Muscle</tissue>
    </source>
</reference>
<keyword evidence="2" id="KW-1185">Reference proteome</keyword>
<accession>A0A5B7CZD1</accession>
<dbReference type="AlphaFoldDB" id="A0A5B7CZD1"/>
<comment type="caution">
    <text evidence="1">The sequence shown here is derived from an EMBL/GenBank/DDBJ whole genome shotgun (WGS) entry which is preliminary data.</text>
</comment>
<gene>
    <name evidence="1" type="ORF">E2C01_007395</name>
</gene>